<sequence>MHNNRQSRMSSPARCSHRIQATTQKPGHDLHLPHQQALHSENRHRFKNSEPGLDLLRLSCISPAPPKYVGSRFENEIVEVFYRRAEFCMMQLHDWNPNDNRLSDVLISIVVNNQIKSNPLFTRLPKTVGVKPIQVTARLEQVINQVKLRALSPT</sequence>
<organism evidence="1 2">
    <name type="scientific">Macroventuria anomochaeta</name>
    <dbReference type="NCBI Taxonomy" id="301207"/>
    <lineage>
        <taxon>Eukaryota</taxon>
        <taxon>Fungi</taxon>
        <taxon>Dikarya</taxon>
        <taxon>Ascomycota</taxon>
        <taxon>Pezizomycotina</taxon>
        <taxon>Dothideomycetes</taxon>
        <taxon>Pleosporomycetidae</taxon>
        <taxon>Pleosporales</taxon>
        <taxon>Pleosporineae</taxon>
        <taxon>Didymellaceae</taxon>
        <taxon>Macroventuria</taxon>
    </lineage>
</organism>
<name>A0ACB6RS24_9PLEO</name>
<gene>
    <name evidence="1" type="ORF">BU25DRAFT_413945</name>
</gene>
<evidence type="ECO:0000313" key="2">
    <source>
        <dbReference type="Proteomes" id="UP000799754"/>
    </source>
</evidence>
<accession>A0ACB6RS24</accession>
<proteinExistence type="predicted"/>
<evidence type="ECO:0000313" key="1">
    <source>
        <dbReference type="EMBL" id="KAF2624072.1"/>
    </source>
</evidence>
<dbReference type="EMBL" id="MU006733">
    <property type="protein sequence ID" value="KAF2624072.1"/>
    <property type="molecule type" value="Genomic_DNA"/>
</dbReference>
<dbReference type="Proteomes" id="UP000799754">
    <property type="component" value="Unassembled WGS sequence"/>
</dbReference>
<keyword evidence="2" id="KW-1185">Reference proteome</keyword>
<protein>
    <submittedName>
        <fullName evidence="1">Uncharacterized protein</fullName>
    </submittedName>
</protein>
<reference evidence="1" key="1">
    <citation type="journal article" date="2020" name="Stud. Mycol.">
        <title>101 Dothideomycetes genomes: a test case for predicting lifestyles and emergence of pathogens.</title>
        <authorList>
            <person name="Haridas S."/>
            <person name="Albert R."/>
            <person name="Binder M."/>
            <person name="Bloem J."/>
            <person name="Labutti K."/>
            <person name="Salamov A."/>
            <person name="Andreopoulos B."/>
            <person name="Baker S."/>
            <person name="Barry K."/>
            <person name="Bills G."/>
            <person name="Bluhm B."/>
            <person name="Cannon C."/>
            <person name="Castanera R."/>
            <person name="Culley D."/>
            <person name="Daum C."/>
            <person name="Ezra D."/>
            <person name="Gonzalez J."/>
            <person name="Henrissat B."/>
            <person name="Kuo A."/>
            <person name="Liang C."/>
            <person name="Lipzen A."/>
            <person name="Lutzoni F."/>
            <person name="Magnuson J."/>
            <person name="Mondo S."/>
            <person name="Nolan M."/>
            <person name="Ohm R."/>
            <person name="Pangilinan J."/>
            <person name="Park H.-J."/>
            <person name="Ramirez L."/>
            <person name="Alfaro M."/>
            <person name="Sun H."/>
            <person name="Tritt A."/>
            <person name="Yoshinaga Y."/>
            <person name="Zwiers L.-H."/>
            <person name="Turgeon B."/>
            <person name="Goodwin S."/>
            <person name="Spatafora J."/>
            <person name="Crous P."/>
            <person name="Grigoriev I."/>
        </authorList>
    </citation>
    <scope>NUCLEOTIDE SEQUENCE</scope>
    <source>
        <strain evidence="1">CBS 525.71</strain>
    </source>
</reference>
<comment type="caution">
    <text evidence="1">The sequence shown here is derived from an EMBL/GenBank/DDBJ whole genome shotgun (WGS) entry which is preliminary data.</text>
</comment>